<sequence>MKMRPIHVTILLCALAGVGLGLILFQQAPPDIPEDAPDQGQSAVSGTVQGDKPEGNGALPDQITEAQQAMLDDPRTLAFGRRLDFQADVRSFFDQADQLSEEQLEQQAQALKAELEKYEEADEVSAMESLMLQLALIKTTVGDESVQKQAMTDLIDDYKTQSEARKAEWEAQPRPEFDAYKAQEKAIVDEVMAMERIPGDVDRNEYLRQKLMEARIEAAGNDGMD</sequence>
<keyword evidence="4" id="KW-1185">Reference proteome</keyword>
<dbReference type="RefSeq" id="WP_004580522.1">
    <property type="nucleotide sequence ID" value="NZ_AP028878.1"/>
</dbReference>
<proteinExistence type="predicted"/>
<comment type="caution">
    <text evidence="3">The sequence shown here is derived from an EMBL/GenBank/DDBJ whole genome shotgun (WGS) entry which is preliminary data.</text>
</comment>
<dbReference type="Proteomes" id="UP000013165">
    <property type="component" value="Unassembled WGS sequence"/>
</dbReference>
<feature type="compositionally biased region" description="Polar residues" evidence="2">
    <location>
        <begin position="39"/>
        <end position="48"/>
    </location>
</feature>
<organism evidence="3 4">
    <name type="scientific">Marinobacter nanhaiticus D15-8W</name>
    <dbReference type="NCBI Taxonomy" id="626887"/>
    <lineage>
        <taxon>Bacteria</taxon>
        <taxon>Pseudomonadati</taxon>
        <taxon>Pseudomonadota</taxon>
        <taxon>Gammaproteobacteria</taxon>
        <taxon>Pseudomonadales</taxon>
        <taxon>Marinobacteraceae</taxon>
        <taxon>Marinobacter</taxon>
    </lineage>
</organism>
<keyword evidence="1" id="KW-0175">Coiled coil</keyword>
<evidence type="ECO:0000313" key="4">
    <source>
        <dbReference type="Proteomes" id="UP000013165"/>
    </source>
</evidence>
<dbReference type="OrthoDB" id="5985043at2"/>
<gene>
    <name evidence="3" type="ORF">J057_12806</name>
</gene>
<feature type="coiled-coil region" evidence="1">
    <location>
        <begin position="96"/>
        <end position="124"/>
    </location>
</feature>
<dbReference type="EMBL" id="APLQ01000011">
    <property type="protein sequence ID" value="ENO16236.1"/>
    <property type="molecule type" value="Genomic_DNA"/>
</dbReference>
<evidence type="ECO:0000256" key="2">
    <source>
        <dbReference type="SAM" id="MobiDB-lite"/>
    </source>
</evidence>
<dbReference type="STRING" id="626887.J057_12806"/>
<name>N6WXC6_9GAMM</name>
<dbReference type="PATRIC" id="fig|626887.3.peg.2565"/>
<reference evidence="3 4" key="1">
    <citation type="journal article" date="2013" name="Genome Announc.">
        <title>Genome Sequence of the Polycyclic Aromatic Hydrocarbon-Degrading Bacterium Strain Marinobacter nanhaiticus D15-8WT.</title>
        <authorList>
            <person name="Cui Z."/>
            <person name="Gao W."/>
            <person name="Li Q."/>
            <person name="Xu G."/>
            <person name="Zheng L."/>
        </authorList>
    </citation>
    <scope>NUCLEOTIDE SEQUENCE [LARGE SCALE GENOMIC DNA]</scope>
    <source>
        <strain evidence="3 4">D15-8W</strain>
    </source>
</reference>
<evidence type="ECO:0000256" key="1">
    <source>
        <dbReference type="SAM" id="Coils"/>
    </source>
</evidence>
<evidence type="ECO:0000313" key="3">
    <source>
        <dbReference type="EMBL" id="ENO16236.1"/>
    </source>
</evidence>
<accession>N6WXC6</accession>
<dbReference type="AlphaFoldDB" id="N6WXC6"/>
<dbReference type="HOGENOM" id="CLU_109316_0_0_6"/>
<dbReference type="eggNOG" id="ENOG503399N">
    <property type="taxonomic scope" value="Bacteria"/>
</dbReference>
<feature type="region of interest" description="Disordered" evidence="2">
    <location>
        <begin position="31"/>
        <end position="59"/>
    </location>
</feature>
<protein>
    <submittedName>
        <fullName evidence="3">Uncharacterized protein</fullName>
    </submittedName>
</protein>